<dbReference type="Gene3D" id="3.60.130.10">
    <property type="entry name" value="Clavaminate synthase-like"/>
    <property type="match status" value="1"/>
</dbReference>
<reference evidence="4" key="1">
    <citation type="journal article" date="2014" name="Nat. Commun.">
        <title>Genomic adaptations of the halophilic Dead Sea filamentous fungus Eurotium rubrum.</title>
        <authorList>
            <person name="Kis-Papo T."/>
            <person name="Weig A.R."/>
            <person name="Riley R."/>
            <person name="Persoh D."/>
            <person name="Salamov A."/>
            <person name="Sun H."/>
            <person name="Lipzen A."/>
            <person name="Wasser S.P."/>
            <person name="Rambold G."/>
            <person name="Grigoriev I.V."/>
            <person name="Nevo E."/>
        </authorList>
    </citation>
    <scope>NUCLEOTIDE SEQUENCE [LARGE SCALE GENOMIC DNA]</scope>
    <source>
        <strain evidence="4">CBS 135680</strain>
    </source>
</reference>
<dbReference type="GeneID" id="63698939"/>
<evidence type="ECO:0000256" key="1">
    <source>
        <dbReference type="ARBA" id="ARBA00023002"/>
    </source>
</evidence>
<dbReference type="InterPro" id="IPR042098">
    <property type="entry name" value="TauD-like_sf"/>
</dbReference>
<organism evidence="3 4">
    <name type="scientific">Aspergillus ruber (strain CBS 135680)</name>
    <dbReference type="NCBI Taxonomy" id="1388766"/>
    <lineage>
        <taxon>Eukaryota</taxon>
        <taxon>Fungi</taxon>
        <taxon>Dikarya</taxon>
        <taxon>Ascomycota</taxon>
        <taxon>Pezizomycotina</taxon>
        <taxon>Eurotiomycetes</taxon>
        <taxon>Eurotiomycetidae</taxon>
        <taxon>Eurotiales</taxon>
        <taxon>Aspergillaceae</taxon>
        <taxon>Aspergillus</taxon>
        <taxon>Aspergillus subgen. Aspergillus</taxon>
    </lineage>
</organism>
<evidence type="ECO:0000313" key="3">
    <source>
        <dbReference type="EMBL" id="EYE97860.1"/>
    </source>
</evidence>
<dbReference type="InterPro" id="IPR050411">
    <property type="entry name" value="AlphaKG_dependent_hydroxylases"/>
</dbReference>
<dbReference type="Pfam" id="PF02668">
    <property type="entry name" value="TauD"/>
    <property type="match status" value="1"/>
</dbReference>
<gene>
    <name evidence="3" type="ORF">EURHEDRAFT_449457</name>
</gene>
<dbReference type="AlphaFoldDB" id="A0A017SNK1"/>
<dbReference type="FunFam" id="3.60.130.10:FF:000011">
    <property type="entry name" value="Taurine catabolism dioxygenase TauD"/>
    <property type="match status" value="1"/>
</dbReference>
<dbReference type="HOGENOM" id="CLU_041041_0_0_1"/>
<proteinExistence type="predicted"/>
<dbReference type="STRING" id="1388766.A0A017SNK1"/>
<dbReference type="Proteomes" id="UP000019804">
    <property type="component" value="Unassembled WGS sequence"/>
</dbReference>
<keyword evidence="4" id="KW-1185">Reference proteome</keyword>
<name>A0A017SNK1_ASPRC</name>
<keyword evidence="1" id="KW-0560">Oxidoreductase</keyword>
<evidence type="ECO:0000259" key="2">
    <source>
        <dbReference type="Pfam" id="PF02668"/>
    </source>
</evidence>
<dbReference type="PANTHER" id="PTHR10696:SF54">
    <property type="entry name" value="FAMILY OXIDOREDUCTASE, PUTATIVE (AFU_ORTHOLOGUE AFUA_4G13850)-RELATED"/>
    <property type="match status" value="1"/>
</dbReference>
<dbReference type="RefSeq" id="XP_040641548.1">
    <property type="nucleotide sequence ID" value="XM_040783815.1"/>
</dbReference>
<dbReference type="SUPFAM" id="SSF51197">
    <property type="entry name" value="Clavaminate synthase-like"/>
    <property type="match status" value="1"/>
</dbReference>
<dbReference type="PANTHER" id="PTHR10696">
    <property type="entry name" value="GAMMA-BUTYROBETAINE HYDROXYLASE-RELATED"/>
    <property type="match status" value="1"/>
</dbReference>
<evidence type="ECO:0000313" key="4">
    <source>
        <dbReference type="Proteomes" id="UP000019804"/>
    </source>
</evidence>
<dbReference type="OrthoDB" id="272271at2759"/>
<accession>A0A017SNK1</accession>
<sequence>MTATAAGPVGQPDIAYAPQYDNYKARTTRRIQTEKLVQSLPEGFPAKLDSDLVWDGNSLAESYDWNYHLTPADLAEIDEALRYFRSLGKPLGEISQKTFPLPNLHATLREISREIHNGHGFKVIRGIPVDQYTREDNVAIYVGVSSHVAPIRGRQGKTWQGKPADVILAHIKDLSSTVDAKDIGAPVYTAEKQVFHTDSGDVIGLFALGESEEGGESYLASVGKVYNELAAARPDLIHTLSEDWAFDDFSKDGDAYLTRPLLYHQPAKDDIPERLIVQYARRNFTGYWGYPRSANIPPITEAQAEALDALHFTSERYAVALDFHKGDIQYANNLSIFHARGGFRDSKEKQRHLVRLWLRDPEFEWKKNEALKERFDRVYADLEIESSVFPLEATIRGANVGT</sequence>
<protein>
    <submittedName>
        <fullName evidence="3">Clavaminate synthase-like protein</fullName>
    </submittedName>
</protein>
<dbReference type="EMBL" id="KK088414">
    <property type="protein sequence ID" value="EYE97860.1"/>
    <property type="molecule type" value="Genomic_DNA"/>
</dbReference>
<feature type="domain" description="TauD/TfdA-like" evidence="2">
    <location>
        <begin position="89"/>
        <end position="357"/>
    </location>
</feature>
<dbReference type="GO" id="GO:0016491">
    <property type="term" value="F:oxidoreductase activity"/>
    <property type="evidence" value="ECO:0007669"/>
    <property type="project" value="UniProtKB-KW"/>
</dbReference>
<dbReference type="InterPro" id="IPR003819">
    <property type="entry name" value="TauD/TfdA-like"/>
</dbReference>